<dbReference type="CDD" id="cd01650">
    <property type="entry name" value="RT_nLTR_like"/>
    <property type="match status" value="4"/>
</dbReference>
<proteinExistence type="predicted"/>
<dbReference type="SMART" id="SM00343">
    <property type="entry name" value="ZnF_C2HC"/>
    <property type="match status" value="6"/>
</dbReference>
<dbReference type="Pfam" id="PF14529">
    <property type="entry name" value="Exo_endo_phos_2"/>
    <property type="match status" value="3"/>
</dbReference>
<dbReference type="Pfam" id="PF00078">
    <property type="entry name" value="RVT_1"/>
    <property type="match status" value="4"/>
</dbReference>
<dbReference type="InterPro" id="IPR036691">
    <property type="entry name" value="Endo/exonu/phosph_ase_sf"/>
</dbReference>
<dbReference type="PANTHER" id="PTHR36688:SF2">
    <property type="entry name" value="ENDONUCLEASE_EXONUCLEASE_PHOSPHATASE DOMAIN-CONTAINING PROTEIN"/>
    <property type="match status" value="1"/>
</dbReference>
<dbReference type="InterPro" id="IPR001878">
    <property type="entry name" value="Znf_CCHC"/>
</dbReference>
<dbReference type="InterPro" id="IPR005135">
    <property type="entry name" value="Endo/exonuclease/phosphatase"/>
</dbReference>
<feature type="compositionally biased region" description="Polar residues" evidence="1">
    <location>
        <begin position="1481"/>
        <end position="1491"/>
    </location>
</feature>
<dbReference type="Gene3D" id="3.60.10.10">
    <property type="entry name" value="Endonuclease/exonuclease/phosphatase"/>
    <property type="match status" value="3"/>
</dbReference>
<feature type="compositionally biased region" description="Basic and acidic residues" evidence="1">
    <location>
        <begin position="1179"/>
        <end position="1190"/>
    </location>
</feature>
<evidence type="ECO:0000259" key="2">
    <source>
        <dbReference type="PROSITE" id="PS50878"/>
    </source>
</evidence>
<accession>A0ABY6KQE1</accession>
<feature type="compositionally biased region" description="Low complexity" evidence="1">
    <location>
        <begin position="156"/>
        <end position="184"/>
    </location>
</feature>
<sequence>MEDLPAPEAPKNNFTNPKYPVGTRKYSIWKLPECPELKNEEDSQALKKYSSAVETTFAELINFIDFYERELCELRSNYLEHNTTKAPAKRPREKSPVAAKETTTQKTTWCPNQRSQGNPEPKLQSKQPEKPNEAKTVEMEIEVTPNKMPNHEQNHKNSNPPKKPNETLNNKPNNPTPNPKIRIPPIKISGVKEWSGLRDGLVNCTKQKPEFYTSGRYINVQTHTTSDYRIATKWLEDRHYTFHFKILDDEKCLRVVVRGLDRCITIPEIQEDLENKGFEMSKLARLRNSRTKEELPLIQVTLPKTARNKEIYNITDLCDMKCNVEAYRAPKGPGQCHRCQNFGHSQFECRETPKCVKCGENHFTSECAKEKEVPPKCANCQGQHTASWRGCPLYRKINRVPQTQINKKPNPNTEKEKSNPTGPNPSEIPQPTQNKNKTPYVNKERPNPPSATKVNQLESAIKKALSDPAIIENIMKNVVDTFRYTPTIIAGDLNCKHPAWGSTTTNPSGRRLQNAINVMDLDVSYPDEPTHDSPPDIIDIAVHKNISQSAYSKVLHELTSDHLPVLLVLQDFKISYSNTKIKITDWALFKYKMEIAEPPELILDTSSKIDEAITHIEEQMVQNLKDSTKYKDPELERRYPPHIKEKIRSTNRLRKKMKITCDPRDKSAYMTARRESQKLRREQDNTSWDHFIENLKVTDQTIWKAIKRLSNSEKQEITLKTNNGQTLTTEEAAESFANNYEKQFTPNPYTSHSKPTRTYIKRVNSYMKKNKETGLEPTNIGEIKAIIEYLPNKKAPGIDELPNEALKLLPNHILASITEIFNASLQLAHFPDRWKTSIICPILKKGKSIHEPTSYRPISLLPAISKLFERIVLRRLRKSLEEKNPLRPEQFGYQAKHSTLHQLVVVTEKIRKAMDLGQITGAVFFDIAKAFDKVWHEALLYKMCKKHLPGDIIKITQNFLTNRTFKVRVKNELSTARNILAGVPQGSVTGPTLFDIFIDDFPCIEDTSLHLFADDTAILASTYNFDNLHMKLQEACIFSTLWFKPNEKATRTMEDLPAPEAPKNNFTNPKYPVGTRKYSIWKLPECPELKNEEDSQALKKYSSAVETTFAELINFIDFYERELCELRSNYLEHNTTKAPAKRPREKSPVAAKETTTQKTTWCPNQRSQGNPEPKLQSKQPEKPNEAKTVEMEIEVTPNKIPNHEQTHKNSNPSKKPNETLNNKPNNPTPNPKIRIPPIKISGVKEWSGLRDGLVNCTKQKPEFYTSGRHINVQTHTTSDYRIATKWLEDRHYTFHFKILDDEKCLRVVVRGLDRCITIPEIQEDLENKGFEMSKLARLRNSRTKEELPLIQVTLPKTARNKEIYNITDLCDMKCNVEAYRAPKGPGQCHRCQNFGHSQFECRETPKCVKCGENHFTSECAKEKEVPPKCANCQGQHTASWRGCPLYRKINRVPQTQINKKPNPNTEKEKSNPTGPNPSEIPQPTQNKNKTPYVNKERPNPPSATKVNQLESAIKKALSDPAIIENIMKNVVDTFRYQTDIYNIFSTDTPTIIAGDLNCKHPAWGSTTTNPSGRRLQNAINVMDLDVSYPDEPTHDSPPDIIDIAVHKNISQSAYSKVLHELTSDHLPVLLVLQDFKISYSNTKIKITDWALFKYKMEIAEPPELILDTSSKIDEAITHIEEQMVQNLKDSTKYKDPELERRYPPHIKEKIRSTNRLRKKMKNTCDPRDKSAYMTARRESQKLTREHDNTSWDHFIENLKVTDQTIWKAIKRLSNSEKQEITLKTNNGQTLTTEEAAESFANNYEKQFTPNPYTSHSKPTRTYIKRVNSYMKKNNKETGLEPTNIGEIKAIIEYLPNKKAPGIDELPNEALKLLPNHILASITEIFNASLQLAHFPDRWKTSIICPILKKGKSIHEPTSYRPISLLPAISKLFERIVLRRLRKSLEEKNPLRPEQFGYQAKHSTLHQLVVVTEKIRKAMDLGQITGAVFFDIVKAFDKVWHEALLYKMCKKHLPGDIIKITQNFLTNRTFKVVLFERHLIKLFGTWNLDCIHEKQLSPNPPTPSYSNTSLNKKITAHLLTNNKTALEPTNIGEIKAIIDTLPKKKAPGIDGITNEALKLLPNHILESLTSTFNASLKLAHFPNNWKTSIICPILKQGKSKYDPASYRPISLLPVTSKLFERIILRRIKKALSDEHPLRPEQFGFQQKHSTLHQLVVVTEKIRKAMESKQLTGGIFFDISKAFDKVWHEALLYKMVKKNLPGDIIRMTKSFLCDRNFRVKVKDVLSTPRKIRAGVPQGSVIGPTFFNIFIDDYPCPEGMSLHLYADDAATLVSAYNFDTIYLKLQEALVFVNIWCDEWRVELNPQKTEAVLFSDKRLKVKKPLEDLGFPDESIKWKDSVRYLGVILDQHLTFQEHVQNRINLAKAAQHRLALFLGSKSKLSLHCKRTIYTSIIRPILTYGHPVFITANKTTLKKFESFENQVLKKIIGAPWTSPTRKTRIMEDPPAPEAPKTNFTNSRYPVGTRKYSIWTLPECPKMKNEEDSKAMKNFCSSVESTFAELINFLDFYDRELKQIRSEYVENTSKAPLKRPRVTSPEAIKESHATQNIAWCPKQTSRVPTNSKPTSKNKQPEKPQAKENTDMEIEVTPNRNSNPEQNPKKSNPPNKDTENPDKGPNNPTPNPKIRIPPIKISGVTEWSGLREGLINCTQKKPEFSTSRRHINVQTHSVTDYHTATRWLEERHYTFHFKILDEEKNLRIVVRGLDCCITIPEIQEDLDNKGFHMTKIVRLRRAGTKEELPLIQVTLPKTPKNKDIYNITDICDMKCRVEAYRAPKGPGQCHRCQSFGHSKFECRETPKCVKCGENHFTSECSKQKEVLPKCANCQGQHTANWRGCPLYKKINKDIPSQKNPRPNALKEPSKVPINAKIPQTTGNKEKTCANQPKNIALISETWLKPCHRMNILNYNTVRNDRLSGQGGGTAIFIHKKYYCVPIQSTCLNLETTGITIKDKNGTTLNIYSCYKPPNTPLDPKDIYNIFKTNTPTILAGDLNCKNPTWGSFSTNPNGKILQKVVECLNLDLSYPDEPTHDSPPDILDIAIHKNLSQTVHSKVLHEMTSDHLPVLLILQDYNITRSDTTIKIIDWALFKYQMENTQPPAHTAETPQEIIDSIASIEDQIIQNLQKSTKYKELDLYRKYPAHIKEKLRKTNRLRKKMKETCDPNDKKAYISARRESQKLTREHDNTSWDTYIENLDVSDQTVWKAIRCLTAPKKEEIIVKTNNNLTLTAEEAAEALADSYEKQLSPNPPTSSYSNTYLNERITAHLQTNNKTALEPTNIGEIKAIIDTFPKKKAPGIDGITNEALKLLPNHILESLTSTFNASLKLAYFPNNWKTSIICPILKQSKSKYDPASYRPISLLPVTSKLFERIILRRIKKALSDEHSLRPEQFGFQPKHSTLHQLMVVTEKIRKAMESKQLTGGIFFDISKAFDKVWHEALLYKMAKKNLPGDIIRMTKSFLCDRNFRVKVKDVLSTPRKIRAGVPQGSVIGPTFFNIFIDDYPCPEGMSLHLYADDAATLVSAFNLDTIYLKLQEALVFVNIWCDEWRVELNPQKTEAILFSDKRLKVKKPLEDLGYPDESIKWKDSVRYLGVILDQHLTFQEHVQNRINLAKAAQHRLALFLGNKSKLSLHCKRTIYTSIIRPILTYGHPVFITANKTTLKKFESFENQ</sequence>
<feature type="compositionally biased region" description="Basic and acidic residues" evidence="1">
    <location>
        <begin position="2626"/>
        <end position="2637"/>
    </location>
</feature>
<feature type="non-terminal residue" evidence="3">
    <location>
        <position position="3720"/>
    </location>
</feature>
<dbReference type="InterPro" id="IPR000477">
    <property type="entry name" value="RT_dom"/>
</dbReference>
<feature type="compositionally biased region" description="Basic and acidic residues" evidence="1">
    <location>
        <begin position="127"/>
        <end position="138"/>
    </location>
</feature>
<dbReference type="PANTHER" id="PTHR36688">
    <property type="entry name" value="ENDO/EXONUCLEASE/PHOSPHATASE DOMAIN-CONTAINING PROTEIN"/>
    <property type="match status" value="1"/>
</dbReference>
<feature type="region of interest" description="Disordered" evidence="1">
    <location>
        <begin position="1134"/>
        <end position="1236"/>
    </location>
</feature>
<dbReference type="SUPFAM" id="SSF56672">
    <property type="entry name" value="DNA/RNA polymerases"/>
    <property type="match status" value="4"/>
</dbReference>
<organism evidence="3 4">
    <name type="scientific">Cordylochernes scorpioides</name>
    <dbReference type="NCBI Taxonomy" id="51811"/>
    <lineage>
        <taxon>Eukaryota</taxon>
        <taxon>Metazoa</taxon>
        <taxon>Ecdysozoa</taxon>
        <taxon>Arthropoda</taxon>
        <taxon>Chelicerata</taxon>
        <taxon>Arachnida</taxon>
        <taxon>Pseudoscorpiones</taxon>
        <taxon>Cheliferoidea</taxon>
        <taxon>Chernetidae</taxon>
        <taxon>Cordylochernes</taxon>
    </lineage>
</organism>
<feature type="compositionally biased region" description="Polar residues" evidence="1">
    <location>
        <begin position="1153"/>
        <end position="1170"/>
    </location>
</feature>
<dbReference type="InterPro" id="IPR006579">
    <property type="entry name" value="Pre_C2HC_dom"/>
</dbReference>
<dbReference type="EMBL" id="CP092869">
    <property type="protein sequence ID" value="UYV70396.1"/>
    <property type="molecule type" value="Genomic_DNA"/>
</dbReference>
<feature type="compositionally biased region" description="Polar residues" evidence="1">
    <location>
        <begin position="2601"/>
        <end position="2625"/>
    </location>
</feature>
<dbReference type="InterPro" id="IPR043502">
    <property type="entry name" value="DNA/RNA_pol_sf"/>
</dbReference>
<evidence type="ECO:0000313" key="3">
    <source>
        <dbReference type="EMBL" id="UYV70396.1"/>
    </source>
</evidence>
<gene>
    <name evidence="3" type="ORF">LAZ67_7002905</name>
</gene>
<feature type="domain" description="Reverse transcriptase" evidence="2">
    <location>
        <begin position="3374"/>
        <end position="3645"/>
    </location>
</feature>
<feature type="region of interest" description="Disordered" evidence="1">
    <location>
        <begin position="2580"/>
        <end position="2684"/>
    </location>
</feature>
<dbReference type="PROSITE" id="PS50878">
    <property type="entry name" value="RT_POL"/>
    <property type="match status" value="3"/>
</dbReference>
<feature type="compositionally biased region" description="Polar residues" evidence="1">
    <location>
        <begin position="101"/>
        <end position="118"/>
    </location>
</feature>
<dbReference type="Proteomes" id="UP001235939">
    <property type="component" value="Chromosome 07"/>
</dbReference>
<name>A0ABY6KQE1_9ARAC</name>
<feature type="region of interest" description="Disordered" evidence="1">
    <location>
        <begin position="1"/>
        <end position="20"/>
    </location>
</feature>
<dbReference type="Pfam" id="PF07530">
    <property type="entry name" value="PRE_C2HC"/>
    <property type="match status" value="3"/>
</dbReference>
<keyword evidence="4" id="KW-1185">Reference proteome</keyword>
<evidence type="ECO:0000313" key="4">
    <source>
        <dbReference type="Proteomes" id="UP001235939"/>
    </source>
</evidence>
<dbReference type="InterPro" id="IPR052560">
    <property type="entry name" value="RdDP_mobile_element"/>
</dbReference>
<feature type="domain" description="Reverse transcriptase" evidence="2">
    <location>
        <begin position="2133"/>
        <end position="2404"/>
    </location>
</feature>
<reference evidence="3 4" key="1">
    <citation type="submission" date="2022-01" db="EMBL/GenBank/DDBJ databases">
        <title>A chromosomal length assembly of Cordylochernes scorpioides.</title>
        <authorList>
            <person name="Zeh D."/>
            <person name="Zeh J."/>
        </authorList>
    </citation>
    <scope>NUCLEOTIDE SEQUENCE [LARGE SCALE GENOMIC DNA]</scope>
    <source>
        <strain evidence="3">IN4F17</strain>
        <tissue evidence="3">Whole Body</tissue>
    </source>
</reference>
<protein>
    <recommendedName>
        <fullName evidence="2">Reverse transcriptase domain-containing protein</fullName>
    </recommendedName>
</protein>
<feature type="compositionally biased region" description="Polar residues" evidence="1">
    <location>
        <begin position="2645"/>
        <end position="2662"/>
    </location>
</feature>
<evidence type="ECO:0000256" key="1">
    <source>
        <dbReference type="SAM" id="MobiDB-lite"/>
    </source>
</evidence>
<feature type="compositionally biased region" description="Polar residues" evidence="1">
    <location>
        <begin position="429"/>
        <end position="439"/>
    </location>
</feature>
<feature type="compositionally biased region" description="Low complexity" evidence="1">
    <location>
        <begin position="1218"/>
        <end position="1236"/>
    </location>
</feature>
<feature type="region of interest" description="Disordered" evidence="1">
    <location>
        <begin position="1451"/>
        <end position="1507"/>
    </location>
</feature>
<dbReference type="SUPFAM" id="SSF56219">
    <property type="entry name" value="DNase I-like"/>
    <property type="match status" value="3"/>
</dbReference>
<feature type="region of interest" description="Disordered" evidence="1">
    <location>
        <begin position="399"/>
        <end position="455"/>
    </location>
</feature>
<feature type="domain" description="Reverse transcriptase" evidence="2">
    <location>
        <begin position="823"/>
        <end position="1080"/>
    </location>
</feature>
<feature type="region of interest" description="Disordered" evidence="1">
    <location>
        <begin position="82"/>
        <end position="184"/>
    </location>
</feature>
<dbReference type="SMART" id="SM00596">
    <property type="entry name" value="PRE_C2HC"/>
    <property type="match status" value="3"/>
</dbReference>